<evidence type="ECO:0000259" key="7">
    <source>
        <dbReference type="Pfam" id="PF00496"/>
    </source>
</evidence>
<dbReference type="Pfam" id="PF00496">
    <property type="entry name" value="SBP_bac_5"/>
    <property type="match status" value="1"/>
</dbReference>
<comment type="caution">
    <text evidence="8">The sequence shown here is derived from an EMBL/GenBank/DDBJ whole genome shotgun (WGS) entry which is preliminary data.</text>
</comment>
<gene>
    <name evidence="8" type="ORF">SE17_12550</name>
</gene>
<dbReference type="InterPro" id="IPR000914">
    <property type="entry name" value="SBP_5_dom"/>
</dbReference>
<evidence type="ECO:0000256" key="4">
    <source>
        <dbReference type="ARBA" id="ARBA00022729"/>
    </source>
</evidence>
<evidence type="ECO:0000256" key="1">
    <source>
        <dbReference type="ARBA" id="ARBA00004196"/>
    </source>
</evidence>
<sequence length="598" mass="65244">MKQHNARGTTMVLLLLALLVPVLAACGGASPSASQPTAGAPAAEATSAPASSEASAAPAAEATAAPASEATAPPTSSGDNILRIADSTWPDSLDPQKSSFSNEIAVLQQNYEGLTRFDKDLKTVPAAAESWDYNADATQVTFHLRDGLKYSDGSPLTAQDFVNAVYRVLDPHNPGDYQTLLFMIKGADAIIGTEVPTDEAKLPDLQKALGVTAKDDKTVVFDLSQPTPYFHTLVGTWVMYPAKQELVDKGGETWFEDVANQIGNGPWQVTTIDHGNNLIEFKANENYWAGKPKLDGMQIKFIDDLAVALQAYKNNEVDIVTPDANDVPGIKSDPTLGKEYNEYPGACMSTTSFNLSKEPFNNPKVREAFAYGFDRAGYDRDALKDNEIPSQTWIPKGYPGYDAGETRFAFDAEKAKAALAEAGFANGQGLPELKWTYNSNNPANQARVEYIIQMYQKSLGVNILPDPVEGTTLTNLRKSNETYPQITTAGWCADYPDQQNWLSVYWQSETNFAKNTGYKNAEVDKLLAQADIETDPAKRADLYTQAQKIVIGDVPQLMRGVTKNTYLVKPYVKGLDFTPQDSDWSGQITSMYNVTLEK</sequence>
<evidence type="ECO:0000313" key="9">
    <source>
        <dbReference type="Proteomes" id="UP000050509"/>
    </source>
</evidence>
<dbReference type="GO" id="GO:0030313">
    <property type="term" value="C:cell envelope"/>
    <property type="evidence" value="ECO:0007669"/>
    <property type="project" value="UniProtKB-SubCell"/>
</dbReference>
<evidence type="ECO:0000256" key="5">
    <source>
        <dbReference type="SAM" id="MobiDB-lite"/>
    </source>
</evidence>
<dbReference type="InterPro" id="IPR030678">
    <property type="entry name" value="Peptide/Ni-bd"/>
</dbReference>
<dbReference type="EMBL" id="LJCR01000388">
    <property type="protein sequence ID" value="KPV52935.1"/>
    <property type="molecule type" value="Genomic_DNA"/>
</dbReference>
<dbReference type="AlphaFoldDB" id="A0A0P9D4X3"/>
<dbReference type="Proteomes" id="UP000050509">
    <property type="component" value="Unassembled WGS sequence"/>
</dbReference>
<dbReference type="InterPro" id="IPR039424">
    <property type="entry name" value="SBP_5"/>
</dbReference>
<dbReference type="Gene3D" id="3.90.76.10">
    <property type="entry name" value="Dipeptide-binding Protein, Domain 1"/>
    <property type="match status" value="1"/>
</dbReference>
<evidence type="ECO:0000256" key="2">
    <source>
        <dbReference type="ARBA" id="ARBA00005695"/>
    </source>
</evidence>
<comment type="subcellular location">
    <subcellularLocation>
        <location evidence="1">Cell envelope</location>
    </subcellularLocation>
</comment>
<comment type="similarity">
    <text evidence="2">Belongs to the bacterial solute-binding protein 5 family.</text>
</comment>
<evidence type="ECO:0000256" key="3">
    <source>
        <dbReference type="ARBA" id="ARBA00022448"/>
    </source>
</evidence>
<dbReference type="PROSITE" id="PS51257">
    <property type="entry name" value="PROKAR_LIPOPROTEIN"/>
    <property type="match status" value="1"/>
</dbReference>
<dbReference type="PANTHER" id="PTHR30290">
    <property type="entry name" value="PERIPLASMIC BINDING COMPONENT OF ABC TRANSPORTER"/>
    <property type="match status" value="1"/>
</dbReference>
<dbReference type="GO" id="GO:1904680">
    <property type="term" value="F:peptide transmembrane transporter activity"/>
    <property type="evidence" value="ECO:0007669"/>
    <property type="project" value="TreeGrafter"/>
</dbReference>
<keyword evidence="4 6" id="KW-0732">Signal</keyword>
<feature type="region of interest" description="Disordered" evidence="5">
    <location>
        <begin position="30"/>
        <end position="88"/>
    </location>
</feature>
<feature type="domain" description="Solute-binding protein family 5" evidence="7">
    <location>
        <begin position="123"/>
        <end position="510"/>
    </location>
</feature>
<dbReference type="CDD" id="cd08504">
    <property type="entry name" value="PBP2_OppA"/>
    <property type="match status" value="1"/>
</dbReference>
<dbReference type="PANTHER" id="PTHR30290:SF10">
    <property type="entry name" value="PERIPLASMIC OLIGOPEPTIDE-BINDING PROTEIN-RELATED"/>
    <property type="match status" value="1"/>
</dbReference>
<name>A0A0P9D4X3_9CHLR</name>
<reference evidence="8 9" key="1">
    <citation type="submission" date="2015-09" db="EMBL/GenBank/DDBJ databases">
        <title>Draft genome sequence of Kouleothrix aurantiaca JCM 19913.</title>
        <authorList>
            <person name="Hemp J."/>
        </authorList>
    </citation>
    <scope>NUCLEOTIDE SEQUENCE [LARGE SCALE GENOMIC DNA]</scope>
    <source>
        <strain evidence="8 9">COM-B</strain>
    </source>
</reference>
<organism evidence="8 9">
    <name type="scientific">Kouleothrix aurantiaca</name>
    <dbReference type="NCBI Taxonomy" id="186479"/>
    <lineage>
        <taxon>Bacteria</taxon>
        <taxon>Bacillati</taxon>
        <taxon>Chloroflexota</taxon>
        <taxon>Chloroflexia</taxon>
        <taxon>Chloroflexales</taxon>
        <taxon>Roseiflexineae</taxon>
        <taxon>Roseiflexaceae</taxon>
        <taxon>Kouleothrix</taxon>
    </lineage>
</organism>
<dbReference type="GO" id="GO:0042597">
    <property type="term" value="C:periplasmic space"/>
    <property type="evidence" value="ECO:0007669"/>
    <property type="project" value="UniProtKB-ARBA"/>
</dbReference>
<evidence type="ECO:0000256" key="6">
    <source>
        <dbReference type="SAM" id="SignalP"/>
    </source>
</evidence>
<keyword evidence="9" id="KW-1185">Reference proteome</keyword>
<keyword evidence="3" id="KW-0813">Transport</keyword>
<evidence type="ECO:0000313" key="8">
    <source>
        <dbReference type="EMBL" id="KPV52935.1"/>
    </source>
</evidence>
<feature type="signal peptide" evidence="6">
    <location>
        <begin position="1"/>
        <end position="24"/>
    </location>
</feature>
<dbReference type="GO" id="GO:0015833">
    <property type="term" value="P:peptide transport"/>
    <property type="evidence" value="ECO:0007669"/>
    <property type="project" value="TreeGrafter"/>
</dbReference>
<dbReference type="Gene3D" id="3.10.105.10">
    <property type="entry name" value="Dipeptide-binding Protein, Domain 3"/>
    <property type="match status" value="1"/>
</dbReference>
<feature type="chain" id="PRO_5006156089" description="Solute-binding protein family 5 domain-containing protein" evidence="6">
    <location>
        <begin position="25"/>
        <end position="598"/>
    </location>
</feature>
<dbReference type="GO" id="GO:0043190">
    <property type="term" value="C:ATP-binding cassette (ABC) transporter complex"/>
    <property type="evidence" value="ECO:0007669"/>
    <property type="project" value="InterPro"/>
</dbReference>
<dbReference type="PATRIC" id="fig|186479.3.peg.7965"/>
<feature type="compositionally biased region" description="Low complexity" evidence="5">
    <location>
        <begin position="30"/>
        <end position="78"/>
    </location>
</feature>
<dbReference type="PIRSF" id="PIRSF002741">
    <property type="entry name" value="MppA"/>
    <property type="match status" value="1"/>
</dbReference>
<dbReference type="SUPFAM" id="SSF53850">
    <property type="entry name" value="Periplasmic binding protein-like II"/>
    <property type="match status" value="1"/>
</dbReference>
<dbReference type="Gene3D" id="3.40.190.10">
    <property type="entry name" value="Periplasmic binding protein-like II"/>
    <property type="match status" value="1"/>
</dbReference>
<protein>
    <recommendedName>
        <fullName evidence="7">Solute-binding protein family 5 domain-containing protein</fullName>
    </recommendedName>
</protein>
<accession>A0A0P9D4X3</accession>
<proteinExistence type="inferred from homology"/>